<dbReference type="HOGENOM" id="CLU_1670522_0_0_1"/>
<keyword evidence="1" id="KW-0472">Membrane</keyword>
<protein>
    <submittedName>
        <fullName evidence="2">Uncharacterized protein</fullName>
    </submittedName>
</protein>
<dbReference type="Proteomes" id="UP000054279">
    <property type="component" value="Unassembled WGS sequence"/>
</dbReference>
<sequence>MGLIAGMGFRNTEIITPALNVDGNLCGPLLLPSYVYAFWIPPIIIERVTFCFVMYNIMERRRGSLPPKDWLTTRFMRAITRYSNVYFALMLSVSLINLNIWKHLTIPAFELFIPYTFVLPSVVGNRILLGFRALLTQERNHLGTETIALKDTKEALQGFILETNFPHGSNVTLPKLR</sequence>
<feature type="transmembrane region" description="Helical" evidence="1">
    <location>
        <begin position="34"/>
        <end position="58"/>
    </location>
</feature>
<evidence type="ECO:0000313" key="3">
    <source>
        <dbReference type="Proteomes" id="UP000054279"/>
    </source>
</evidence>
<proteinExistence type="predicted"/>
<accession>A0A0C9TFI5</accession>
<gene>
    <name evidence="2" type="ORF">M422DRAFT_270633</name>
</gene>
<keyword evidence="1" id="KW-0812">Transmembrane</keyword>
<dbReference type="EMBL" id="KN837314">
    <property type="protein sequence ID" value="KIJ28133.1"/>
    <property type="molecule type" value="Genomic_DNA"/>
</dbReference>
<reference evidence="2 3" key="1">
    <citation type="submission" date="2014-06" db="EMBL/GenBank/DDBJ databases">
        <title>Evolutionary Origins and Diversification of the Mycorrhizal Mutualists.</title>
        <authorList>
            <consortium name="DOE Joint Genome Institute"/>
            <consortium name="Mycorrhizal Genomics Consortium"/>
            <person name="Kohler A."/>
            <person name="Kuo A."/>
            <person name="Nagy L.G."/>
            <person name="Floudas D."/>
            <person name="Copeland A."/>
            <person name="Barry K.W."/>
            <person name="Cichocki N."/>
            <person name="Veneault-Fourrey C."/>
            <person name="LaButti K."/>
            <person name="Lindquist E.A."/>
            <person name="Lipzen A."/>
            <person name="Lundell T."/>
            <person name="Morin E."/>
            <person name="Murat C."/>
            <person name="Riley R."/>
            <person name="Ohm R."/>
            <person name="Sun H."/>
            <person name="Tunlid A."/>
            <person name="Henrissat B."/>
            <person name="Grigoriev I.V."/>
            <person name="Hibbett D.S."/>
            <person name="Martin F."/>
        </authorList>
    </citation>
    <scope>NUCLEOTIDE SEQUENCE [LARGE SCALE GENOMIC DNA]</scope>
    <source>
        <strain evidence="2 3">SS14</strain>
    </source>
</reference>
<dbReference type="AlphaFoldDB" id="A0A0C9TFI5"/>
<name>A0A0C9TFI5_SPHS4</name>
<evidence type="ECO:0000256" key="1">
    <source>
        <dbReference type="SAM" id="Phobius"/>
    </source>
</evidence>
<evidence type="ECO:0000313" key="2">
    <source>
        <dbReference type="EMBL" id="KIJ28133.1"/>
    </source>
</evidence>
<keyword evidence="1" id="KW-1133">Transmembrane helix</keyword>
<feature type="transmembrane region" description="Helical" evidence="1">
    <location>
        <begin position="79"/>
        <end position="100"/>
    </location>
</feature>
<feature type="transmembrane region" description="Helical" evidence="1">
    <location>
        <begin position="112"/>
        <end position="135"/>
    </location>
</feature>
<organism evidence="2 3">
    <name type="scientific">Sphaerobolus stellatus (strain SS14)</name>
    <dbReference type="NCBI Taxonomy" id="990650"/>
    <lineage>
        <taxon>Eukaryota</taxon>
        <taxon>Fungi</taxon>
        <taxon>Dikarya</taxon>
        <taxon>Basidiomycota</taxon>
        <taxon>Agaricomycotina</taxon>
        <taxon>Agaricomycetes</taxon>
        <taxon>Phallomycetidae</taxon>
        <taxon>Geastrales</taxon>
        <taxon>Sphaerobolaceae</taxon>
        <taxon>Sphaerobolus</taxon>
    </lineage>
</organism>
<keyword evidence="3" id="KW-1185">Reference proteome</keyword>
<dbReference type="OrthoDB" id="3349377at2759"/>